<evidence type="ECO:0000313" key="2">
    <source>
        <dbReference type="EMBL" id="GAA1777665.1"/>
    </source>
</evidence>
<dbReference type="InterPro" id="IPR049713">
    <property type="entry name" value="Pr6Pr-like"/>
</dbReference>
<reference evidence="2 3" key="1">
    <citation type="journal article" date="2019" name="Int. J. Syst. Evol. Microbiol.">
        <title>The Global Catalogue of Microorganisms (GCM) 10K type strain sequencing project: providing services to taxonomists for standard genome sequencing and annotation.</title>
        <authorList>
            <consortium name="The Broad Institute Genomics Platform"/>
            <consortium name="The Broad Institute Genome Sequencing Center for Infectious Disease"/>
            <person name="Wu L."/>
            <person name="Ma J."/>
        </authorList>
    </citation>
    <scope>NUCLEOTIDE SEQUENCE [LARGE SCALE GENOMIC DNA]</scope>
    <source>
        <strain evidence="2 3">JCM 14736</strain>
    </source>
</reference>
<feature type="transmembrane region" description="Helical" evidence="1">
    <location>
        <begin position="90"/>
        <end position="111"/>
    </location>
</feature>
<feature type="transmembrane region" description="Helical" evidence="1">
    <location>
        <begin position="52"/>
        <end position="78"/>
    </location>
</feature>
<accession>A0ABN2L7R6</accession>
<name>A0ABN2L7R6_9MICO</name>
<dbReference type="Proteomes" id="UP001500851">
    <property type="component" value="Unassembled WGS sequence"/>
</dbReference>
<protein>
    <submittedName>
        <fullName evidence="2">Pr6Pr family membrane protein</fullName>
    </submittedName>
</protein>
<keyword evidence="1" id="KW-1133">Transmembrane helix</keyword>
<proteinExistence type="predicted"/>
<dbReference type="RefSeq" id="WP_344028371.1">
    <property type="nucleotide sequence ID" value="NZ_BAAAOB010000001.1"/>
</dbReference>
<dbReference type="NCBIfam" id="NF038065">
    <property type="entry name" value="Pr6Pr"/>
    <property type="match status" value="1"/>
</dbReference>
<keyword evidence="1" id="KW-0812">Transmembrane</keyword>
<sequence length="237" mass="25414">MNSPRGMRAWSFVRLLGSALILAAVVHQLIITVTNALEATTPHGSHLPTVLANFASFFTIESNLSAVVALLLAGLWGLRAAEGEREPRGLAILLACASTYMITTGIVYNTLLRGIELPQGATVTWANEMMHLIGPLLLLADVLVAPGRGPLRKRTVAVIAAFPVLWAVYTLVRGPLVTSPATGLHYWYPYPFLNPNQPGGYPLVAVYIAGIAVVVLAIGSGVVWISRRRNRSRATAD</sequence>
<feature type="transmembrane region" description="Helical" evidence="1">
    <location>
        <begin position="204"/>
        <end position="225"/>
    </location>
</feature>
<feature type="transmembrane region" description="Helical" evidence="1">
    <location>
        <begin position="156"/>
        <end position="172"/>
    </location>
</feature>
<evidence type="ECO:0000313" key="3">
    <source>
        <dbReference type="Proteomes" id="UP001500851"/>
    </source>
</evidence>
<keyword evidence="1" id="KW-0472">Membrane</keyword>
<dbReference type="EMBL" id="BAAAOB010000001">
    <property type="protein sequence ID" value="GAA1777665.1"/>
    <property type="molecule type" value="Genomic_DNA"/>
</dbReference>
<gene>
    <name evidence="2" type="ORF">GCM10009768_02770</name>
</gene>
<evidence type="ECO:0000256" key="1">
    <source>
        <dbReference type="SAM" id="Phobius"/>
    </source>
</evidence>
<feature type="transmembrane region" description="Helical" evidence="1">
    <location>
        <begin position="123"/>
        <end position="144"/>
    </location>
</feature>
<organism evidence="2 3">
    <name type="scientific">Leucobacter iarius</name>
    <dbReference type="NCBI Taxonomy" id="333963"/>
    <lineage>
        <taxon>Bacteria</taxon>
        <taxon>Bacillati</taxon>
        <taxon>Actinomycetota</taxon>
        <taxon>Actinomycetes</taxon>
        <taxon>Micrococcales</taxon>
        <taxon>Microbacteriaceae</taxon>
        <taxon>Leucobacter</taxon>
    </lineage>
</organism>
<keyword evidence="3" id="KW-1185">Reference proteome</keyword>
<comment type="caution">
    <text evidence="2">The sequence shown here is derived from an EMBL/GenBank/DDBJ whole genome shotgun (WGS) entry which is preliminary data.</text>
</comment>